<dbReference type="Proteomes" id="UP000019763">
    <property type="component" value="Unassembled WGS sequence"/>
</dbReference>
<protein>
    <submittedName>
        <fullName evidence="2">Uncharacterized protein</fullName>
    </submittedName>
</protein>
<evidence type="ECO:0000313" key="2">
    <source>
        <dbReference type="EMBL" id="EZG58901.1"/>
    </source>
</evidence>
<feature type="compositionally biased region" description="Basic and acidic residues" evidence="1">
    <location>
        <begin position="384"/>
        <end position="395"/>
    </location>
</feature>
<name>A0A023B5C8_GRENI</name>
<accession>A0A023B5C8</accession>
<feature type="region of interest" description="Disordered" evidence="1">
    <location>
        <begin position="222"/>
        <end position="243"/>
    </location>
</feature>
<feature type="region of interest" description="Disordered" evidence="1">
    <location>
        <begin position="366"/>
        <end position="396"/>
    </location>
</feature>
<sequence>MFLFVEPHSPQALGALNRYFPVKGHENRSVLIRKSALVKSLKSGRQIVANNNEMGDVPTVPLRFLNQPDQTGYELWSTTAGKLSPLFSRGYTLPARVGREMTTYRITDDLGMIHCKFLGAAGASISGQSSGGEKAQLGPFSARIVHWLKTVRPNRTFVWLLDRATRKPHDLHEAAICWLDESDQMSLAEYTRNRAREMYSTTLRYVARLRANLAHIVTAEDTSPYDPDASHSSGPRRPASLRPDIPTFQKNAAKWSYIMLRDWYDDFKFTFDIAVQLVHFLERHYWSFGLNACMISEELINLYGFKLYMPHNMDSLSELRGLFEQGPILVTNAPENKFRRRHPLVQENLSTGPALLDTVFSDVPNDPKSNDSHSESNDSPFESNESRSSRREIGKGTRGGLFTGSLLHPIYVAQNIELDLDSVLYISQSPINLCPYGLRSDVYDLLSVLSGLWLDKIYSANKLLGKPVGPKSDPSQTNVPTGMTAANLLQYADLLGKTQVSPWKEVAQFFHLVPQFLTSINMTPFLNEILDVDDDTTSHMMRCIGGGGTKTLFAIVEEAKQPSVTKRRSRYWKNVPLVNETCFNTLPPLQLTHSERLYHPQELVHQFDPWLQQWKHILDVMHAQVENLKMLTHSCAA</sequence>
<reference evidence="2" key="1">
    <citation type="submission" date="2013-12" db="EMBL/GenBank/DDBJ databases">
        <authorList>
            <person name="Omoto C.K."/>
            <person name="Sibley D."/>
            <person name="Venepally P."/>
            <person name="Hadjithomas M."/>
            <person name="Karamycheva S."/>
            <person name="Brunk B."/>
            <person name="Roos D."/>
            <person name="Caler E."/>
            <person name="Lorenzi H."/>
        </authorList>
    </citation>
    <scope>NUCLEOTIDE SEQUENCE</scope>
</reference>
<dbReference type="EMBL" id="AFNH02000699">
    <property type="protein sequence ID" value="EZG58901.1"/>
    <property type="molecule type" value="Genomic_DNA"/>
</dbReference>
<dbReference type="VEuPathDB" id="CryptoDB:GNI_093540"/>
<dbReference type="GeneID" id="22913348"/>
<organism evidence="2 3">
    <name type="scientific">Gregarina niphandrodes</name>
    <name type="common">Septate eugregarine</name>
    <dbReference type="NCBI Taxonomy" id="110365"/>
    <lineage>
        <taxon>Eukaryota</taxon>
        <taxon>Sar</taxon>
        <taxon>Alveolata</taxon>
        <taxon>Apicomplexa</taxon>
        <taxon>Conoidasida</taxon>
        <taxon>Gregarinasina</taxon>
        <taxon>Eugregarinorida</taxon>
        <taxon>Gregarinidae</taxon>
        <taxon>Gregarina</taxon>
    </lineage>
</organism>
<comment type="caution">
    <text evidence="2">The sequence shown here is derived from an EMBL/GenBank/DDBJ whole genome shotgun (WGS) entry which is preliminary data.</text>
</comment>
<dbReference type="AlphaFoldDB" id="A0A023B5C8"/>
<proteinExistence type="predicted"/>
<evidence type="ECO:0000313" key="3">
    <source>
        <dbReference type="Proteomes" id="UP000019763"/>
    </source>
</evidence>
<dbReference type="RefSeq" id="XP_011130932.1">
    <property type="nucleotide sequence ID" value="XM_011132630.1"/>
</dbReference>
<evidence type="ECO:0000256" key="1">
    <source>
        <dbReference type="SAM" id="MobiDB-lite"/>
    </source>
</evidence>
<keyword evidence="3" id="KW-1185">Reference proteome</keyword>
<gene>
    <name evidence="2" type="ORF">GNI_093540</name>
</gene>